<dbReference type="GO" id="GO:0003998">
    <property type="term" value="F:acylphosphatase activity"/>
    <property type="evidence" value="ECO:0007669"/>
    <property type="project" value="UniProtKB-EC"/>
</dbReference>
<dbReference type="OrthoDB" id="6643at2157"/>
<organism evidence="4 5">
    <name type="scientific">Methanoregula formicica (strain DSM 22288 / NBRC 105244 / SMSP)</name>
    <dbReference type="NCBI Taxonomy" id="593750"/>
    <lineage>
        <taxon>Archaea</taxon>
        <taxon>Methanobacteriati</taxon>
        <taxon>Methanobacteriota</taxon>
        <taxon>Stenosarchaea group</taxon>
        <taxon>Methanomicrobia</taxon>
        <taxon>Methanomicrobiales</taxon>
        <taxon>Methanoregulaceae</taxon>
        <taxon>Methanoregula</taxon>
    </lineage>
</organism>
<keyword evidence="1" id="KW-0378">Hydrolase</keyword>
<dbReference type="Pfam" id="PF00708">
    <property type="entry name" value="Acylphosphatase"/>
    <property type="match status" value="1"/>
</dbReference>
<dbReference type="InterPro" id="IPR036046">
    <property type="entry name" value="Acylphosphatase-like_dom_sf"/>
</dbReference>
<protein>
    <recommendedName>
        <fullName evidence="1">acylphosphatase</fullName>
        <ecNumber evidence="1">3.6.1.7</ecNumber>
    </recommendedName>
</protein>
<comment type="catalytic activity">
    <reaction evidence="1">
        <text>an acyl phosphate + H2O = a carboxylate + phosphate + H(+)</text>
        <dbReference type="Rhea" id="RHEA:14965"/>
        <dbReference type="ChEBI" id="CHEBI:15377"/>
        <dbReference type="ChEBI" id="CHEBI:15378"/>
        <dbReference type="ChEBI" id="CHEBI:29067"/>
        <dbReference type="ChEBI" id="CHEBI:43474"/>
        <dbReference type="ChEBI" id="CHEBI:59918"/>
        <dbReference type="EC" id="3.6.1.7"/>
    </reaction>
</comment>
<dbReference type="PANTHER" id="PTHR47268">
    <property type="entry name" value="ACYLPHOSPHATASE"/>
    <property type="match status" value="1"/>
</dbReference>
<dbReference type="InParanoid" id="L0HFE3"/>
<evidence type="ECO:0000313" key="5">
    <source>
        <dbReference type="Proteomes" id="UP000010824"/>
    </source>
</evidence>
<reference evidence="4 5" key="2">
    <citation type="journal article" date="2014" name="Genome Announc.">
        <title>Complete Genome Sequence of Methanoregula formicica SMSPT, a Mesophilic Hydrogenotrophic Methanogen Isolated from a Methanogenic Upflow Anaerobic Sludge Blanket Reactor.</title>
        <authorList>
            <person name="Yamamoto K."/>
            <person name="Tamaki H."/>
            <person name="Cadillo-Quiroz H."/>
            <person name="Imachi H."/>
            <person name="Kyrpides N."/>
            <person name="Woyke T."/>
            <person name="Goodwin L."/>
            <person name="Zinder S.H."/>
            <person name="Kamagata Y."/>
            <person name="Liu W.T."/>
        </authorList>
    </citation>
    <scope>NUCLEOTIDE SEQUENCE [LARGE SCALE GENOMIC DNA]</scope>
    <source>
        <strain evidence="5">DSM 22288 / NBRC 105244 / SMSP</strain>
    </source>
</reference>
<proteinExistence type="inferred from homology"/>
<dbReference type="KEGG" id="mfo:Metfor_0986"/>
<evidence type="ECO:0000313" key="4">
    <source>
        <dbReference type="EMBL" id="AGB02038.1"/>
    </source>
</evidence>
<dbReference type="Proteomes" id="UP000010824">
    <property type="component" value="Chromosome"/>
</dbReference>
<evidence type="ECO:0000256" key="2">
    <source>
        <dbReference type="RuleBase" id="RU004168"/>
    </source>
</evidence>
<dbReference type="STRING" id="593750.Metfor_0986"/>
<sequence>MERITAIARGRVQGVGYRHFVETCARATGVHGYVKNLPDGSVEMVAESSPASLSDFIRYAHARDNPGIHVEQIDVSPGPATGEYRGFRVEW</sequence>
<dbReference type="SUPFAM" id="SSF54975">
    <property type="entry name" value="Acylphosphatase/BLUF domain-like"/>
    <property type="match status" value="1"/>
</dbReference>
<dbReference type="InterPro" id="IPR020456">
    <property type="entry name" value="Acylphosphatase"/>
</dbReference>
<dbReference type="HOGENOM" id="CLU_141932_2_1_2"/>
<feature type="active site" evidence="1">
    <location>
        <position position="36"/>
    </location>
</feature>
<dbReference type="AlphaFoldDB" id="L0HFE3"/>
<dbReference type="GeneID" id="14310299"/>
<evidence type="ECO:0000256" key="1">
    <source>
        <dbReference type="PROSITE-ProRule" id="PRU00520"/>
    </source>
</evidence>
<reference evidence="5" key="1">
    <citation type="submission" date="2011-12" db="EMBL/GenBank/DDBJ databases">
        <title>Complete sequence of Methanoregula formicicum SMSP.</title>
        <authorList>
            <person name="Lucas S."/>
            <person name="Han J."/>
            <person name="Lapidus A."/>
            <person name="Cheng J.-F."/>
            <person name="Goodwin L."/>
            <person name="Pitluck S."/>
            <person name="Peters L."/>
            <person name="Ovchinnikova G."/>
            <person name="Teshima H."/>
            <person name="Detter J.C."/>
            <person name="Han C."/>
            <person name="Tapia R."/>
            <person name="Land M."/>
            <person name="Hauser L."/>
            <person name="Kyrpides N."/>
            <person name="Ivanova N."/>
            <person name="Pagani I."/>
            <person name="Imachi H."/>
            <person name="Tamaki H."/>
            <person name="Sekiguchi Y."/>
            <person name="Kamagata Y."/>
            <person name="Cadillo-Quiroz H."/>
            <person name="Zinder S."/>
            <person name="Liu W.-T."/>
            <person name="Woyke T."/>
        </authorList>
    </citation>
    <scope>NUCLEOTIDE SEQUENCE [LARGE SCALE GENOMIC DNA]</scope>
    <source>
        <strain evidence="5">DSM 22288 / NBRC 105244 / SMSP</strain>
    </source>
</reference>
<gene>
    <name evidence="4" type="ordered locus">Metfor_0986</name>
</gene>
<dbReference type="PROSITE" id="PS51160">
    <property type="entry name" value="ACYLPHOSPHATASE_3"/>
    <property type="match status" value="1"/>
</dbReference>
<dbReference type="EC" id="3.6.1.7" evidence="1"/>
<dbReference type="PANTHER" id="PTHR47268:SF4">
    <property type="entry name" value="ACYLPHOSPHATASE"/>
    <property type="match status" value="1"/>
</dbReference>
<dbReference type="RefSeq" id="WP_015285002.1">
    <property type="nucleotide sequence ID" value="NC_019943.1"/>
</dbReference>
<dbReference type="Gene3D" id="3.30.70.100">
    <property type="match status" value="1"/>
</dbReference>
<feature type="domain" description="Acylphosphatase-like" evidence="3">
    <location>
        <begin position="3"/>
        <end position="91"/>
    </location>
</feature>
<dbReference type="eggNOG" id="arCOG01674">
    <property type="taxonomic scope" value="Archaea"/>
</dbReference>
<comment type="similarity">
    <text evidence="2">Belongs to the acylphosphatase family.</text>
</comment>
<feature type="active site" evidence="1">
    <location>
        <position position="18"/>
    </location>
</feature>
<name>L0HFE3_METFS</name>
<dbReference type="EMBL" id="CP003167">
    <property type="protein sequence ID" value="AGB02038.1"/>
    <property type="molecule type" value="Genomic_DNA"/>
</dbReference>
<accession>L0HFE3</accession>
<evidence type="ECO:0000259" key="3">
    <source>
        <dbReference type="PROSITE" id="PS51160"/>
    </source>
</evidence>
<keyword evidence="5" id="KW-1185">Reference proteome</keyword>
<dbReference type="InterPro" id="IPR001792">
    <property type="entry name" value="Acylphosphatase-like_dom"/>
</dbReference>